<proteinExistence type="evidence at transcript level"/>
<organism evidence="3">
    <name type="scientific">Nilaparvata lugens</name>
    <name type="common">Brown planthopper</name>
    <dbReference type="NCBI Taxonomy" id="108931"/>
    <lineage>
        <taxon>Eukaryota</taxon>
        <taxon>Metazoa</taxon>
        <taxon>Ecdysozoa</taxon>
        <taxon>Arthropoda</taxon>
        <taxon>Hexapoda</taxon>
        <taxon>Insecta</taxon>
        <taxon>Pterygota</taxon>
        <taxon>Neoptera</taxon>
        <taxon>Paraneoptera</taxon>
        <taxon>Hemiptera</taxon>
        <taxon>Auchenorrhyncha</taxon>
        <taxon>Fulgoroidea</taxon>
        <taxon>Delphacidae</taxon>
        <taxon>Delphacinae</taxon>
        <taxon>Nilaparvata</taxon>
    </lineage>
</organism>
<feature type="compositionally biased region" description="Polar residues" evidence="1">
    <location>
        <begin position="712"/>
        <end position="726"/>
    </location>
</feature>
<dbReference type="SUPFAM" id="SSF57625">
    <property type="entry name" value="Invertebrate chitin-binding proteins"/>
    <property type="match status" value="1"/>
</dbReference>
<feature type="compositionally biased region" description="Polar residues" evidence="1">
    <location>
        <begin position="578"/>
        <end position="606"/>
    </location>
</feature>
<dbReference type="EMBL" id="MF942744">
    <property type="protein sequence ID" value="AWK28267.1"/>
    <property type="molecule type" value="mRNA"/>
</dbReference>
<feature type="compositionally biased region" description="Basic and acidic residues" evidence="1">
    <location>
        <begin position="14"/>
        <end position="45"/>
    </location>
</feature>
<dbReference type="InterPro" id="IPR002557">
    <property type="entry name" value="Chitin-bd_dom"/>
</dbReference>
<dbReference type="Pfam" id="PF01607">
    <property type="entry name" value="CBM_14"/>
    <property type="match status" value="1"/>
</dbReference>
<accession>A0A2S1ZS24</accession>
<feature type="region of interest" description="Disordered" evidence="1">
    <location>
        <begin position="545"/>
        <end position="614"/>
    </location>
</feature>
<feature type="compositionally biased region" description="Polar residues" evidence="1">
    <location>
        <begin position="737"/>
        <end position="747"/>
    </location>
</feature>
<feature type="region of interest" description="Disordered" evidence="1">
    <location>
        <begin position="712"/>
        <end position="760"/>
    </location>
</feature>
<feature type="compositionally biased region" description="Polar residues" evidence="1">
    <location>
        <begin position="1"/>
        <end position="13"/>
    </location>
</feature>
<dbReference type="InterPro" id="IPR036508">
    <property type="entry name" value="Chitin-bd_dom_sf"/>
</dbReference>
<dbReference type="GO" id="GO:0005576">
    <property type="term" value="C:extracellular region"/>
    <property type="evidence" value="ECO:0007669"/>
    <property type="project" value="InterPro"/>
</dbReference>
<name>A0A2S1ZS24_NILLU</name>
<dbReference type="GO" id="GO:0008061">
    <property type="term" value="F:chitin binding"/>
    <property type="evidence" value="ECO:0007669"/>
    <property type="project" value="InterPro"/>
</dbReference>
<reference evidence="3" key="2">
    <citation type="journal article" date="2018" name="Proc. Natl. Acad. Sci. U.S.A.">
        <title>A comprehensive omics analysis and functional survey of cuticular proteins in the brown planthopper.</title>
        <authorList>
            <person name="Pan P.L."/>
            <person name="Ye Y.X."/>
            <person name="Lou Y.H."/>
            <person name="Lu J.B."/>
            <person name="Cheng C."/>
            <person name="Shen Y."/>
            <person name="Moussian B."/>
            <person name="Zhang C.X."/>
        </authorList>
    </citation>
    <scope>NUCLEOTIDE SEQUENCE</scope>
    <source>
        <strain evidence="3">NlugCPAP1-M</strain>
    </source>
</reference>
<feature type="domain" description="Chitin-binding type-2" evidence="2">
    <location>
        <begin position="65"/>
        <end position="125"/>
    </location>
</feature>
<sequence length="1022" mass="113922">MTRSMTTANTNITTKHDDEEHDDGQYHHHHDHDHDHDHGKWDIRHSVPGEPTVDYPVLAAVPSTTFTCTGLPQGYYADKEARCQVFHVCSTPPLIIKSSFLCPNGSIFSQEHSVCEWWNMVNCTGEIRRPDILPEPDIANKIEANDTSAVIQSFTDDKSMNSNQEQNKVIETDPGDTVMDLDDNGGAGILAITNVTSQNNNSNRTVFVSSMLNDSSLYYEEKKKGMVEAAKEENASNAADNNKMQIVPSVDDTGYNYEGAAQKNVSFSLDDYSSYNKYDNKSQITTSNKDESGFSLENVKTQGYVYETPKTPLTYPTTVSTLYTTSTPDFHLDFDLEPRRSDGDEAITSFESKTKSESLDAPRTNLDNQQINSINEGFFNAFTPTTPSTSYDVGYDYSRPSTTFSPSSPTHSTFGYSYSPPSTAFSYPNEIKQSNDLKTRYQEDTRYTTAKFPSSTVYPDTFKTQTPADFPSTTLSPPTFNQNPDTTFGVTEASPPNYDTTPSPVPEKESNAGISQNIFSGIDSADKTFNFNSLSVSNDGGSGLIDVGSSVQTPPTPLADPSQSSITDFPSTGAGDAQSFSAAPSQNSNTDFSNTGTGGVQSTTTPPFRGFSGEPFSIKSTTDFPFDNKDLVSQISQTFEDENGTVITRVDFKFASENKTTSEETNSFENKTVTRVITLPSSDLPSDDFLNELNSLSQSELRVEPSSIEFDSSFNPNFIPSSQDTTEASRKEASPARFTTATPVATTSRDEKQEQTPSKLLIPLSNYQEQGSIETSKNSIPNVEEFGSLERYRVKTKPQNTKSPAYYPNKQEYKNLNNYQSQNFQSAQVAITQRTPTYDLKFNNAFVSQPYAFQPSVPRNYQPTQNSQYQNHQQDNVNLLSYILRTNLAQQSYYPQQSYFPQQNYHSQQNYHAQQPLFNPYLQEARLLLNSGLVNNLDLTKMNYLHSNNNNYNSAHSLNSLFTANNQAQSYSAPQQQHKYEQRSFQADIVPSVSFDFDSNEGIKEFNLAVSTGIVRRKKRYI</sequence>
<evidence type="ECO:0000259" key="2">
    <source>
        <dbReference type="PROSITE" id="PS50940"/>
    </source>
</evidence>
<feature type="region of interest" description="Disordered" evidence="1">
    <location>
        <begin position="1"/>
        <end position="45"/>
    </location>
</feature>
<dbReference type="AlphaFoldDB" id="A0A2S1ZS24"/>
<reference evidence="3" key="1">
    <citation type="submission" date="2017-09" db="EMBL/GenBank/DDBJ databases">
        <authorList>
            <person name="Ehlers B."/>
            <person name="Leendertz F.H."/>
        </authorList>
    </citation>
    <scope>NUCLEOTIDE SEQUENCE</scope>
    <source>
        <strain evidence="3">NlugCPAP1-M</strain>
    </source>
</reference>
<dbReference type="PROSITE" id="PS50940">
    <property type="entry name" value="CHIT_BIND_II"/>
    <property type="match status" value="1"/>
</dbReference>
<dbReference type="OrthoDB" id="10052888at2759"/>
<dbReference type="SMART" id="SM00494">
    <property type="entry name" value="ChtBD2"/>
    <property type="match status" value="1"/>
</dbReference>
<feature type="compositionally biased region" description="Polar residues" evidence="1">
    <location>
        <begin position="458"/>
        <end position="489"/>
    </location>
</feature>
<evidence type="ECO:0000256" key="1">
    <source>
        <dbReference type="SAM" id="MobiDB-lite"/>
    </source>
</evidence>
<feature type="compositionally biased region" description="Polar residues" evidence="1">
    <location>
        <begin position="561"/>
        <end position="570"/>
    </location>
</feature>
<feature type="region of interest" description="Disordered" evidence="1">
    <location>
        <begin position="458"/>
        <end position="511"/>
    </location>
</feature>
<dbReference type="Gene3D" id="2.170.140.10">
    <property type="entry name" value="Chitin binding domain"/>
    <property type="match status" value="1"/>
</dbReference>
<protein>
    <submittedName>
        <fullName evidence="3">Cuticular protein</fullName>
    </submittedName>
</protein>
<evidence type="ECO:0000313" key="3">
    <source>
        <dbReference type="EMBL" id="AWK28267.1"/>
    </source>
</evidence>